<keyword evidence="1 2" id="KW-1015">Disulfide bond</keyword>
<dbReference type="OrthoDB" id="10363746at2759"/>
<evidence type="ECO:0000313" key="5">
    <source>
        <dbReference type="Proteomes" id="UP000663891"/>
    </source>
</evidence>
<evidence type="ECO:0000259" key="3">
    <source>
        <dbReference type="PROSITE" id="PS50026"/>
    </source>
</evidence>
<evidence type="ECO:0000256" key="2">
    <source>
        <dbReference type="PROSITE-ProRule" id="PRU00076"/>
    </source>
</evidence>
<name>A0A814FB12_9BILA</name>
<evidence type="ECO:0000313" key="4">
    <source>
        <dbReference type="EMBL" id="CAF0977515.1"/>
    </source>
</evidence>
<dbReference type="Gene3D" id="4.10.400.10">
    <property type="entry name" value="Low-density Lipoprotein Receptor"/>
    <property type="match status" value="1"/>
</dbReference>
<dbReference type="AlphaFoldDB" id="A0A814FB12"/>
<dbReference type="InterPro" id="IPR036055">
    <property type="entry name" value="LDL_receptor-like_sf"/>
</dbReference>
<proteinExistence type="predicted"/>
<dbReference type="InterPro" id="IPR000742">
    <property type="entry name" value="EGF"/>
</dbReference>
<organism evidence="4 5">
    <name type="scientific">Adineta steineri</name>
    <dbReference type="NCBI Taxonomy" id="433720"/>
    <lineage>
        <taxon>Eukaryota</taxon>
        <taxon>Metazoa</taxon>
        <taxon>Spiralia</taxon>
        <taxon>Gnathifera</taxon>
        <taxon>Rotifera</taxon>
        <taxon>Eurotatoria</taxon>
        <taxon>Bdelloidea</taxon>
        <taxon>Adinetida</taxon>
        <taxon>Adinetidae</taxon>
        <taxon>Adineta</taxon>
    </lineage>
</organism>
<comment type="caution">
    <text evidence="4">The sequence shown here is derived from an EMBL/GenBank/DDBJ whole genome shotgun (WGS) entry which is preliminary data.</text>
</comment>
<protein>
    <recommendedName>
        <fullName evidence="3">EGF-like domain-containing protein</fullName>
    </recommendedName>
</protein>
<dbReference type="SUPFAM" id="SSF57196">
    <property type="entry name" value="EGF/Laminin"/>
    <property type="match status" value="1"/>
</dbReference>
<feature type="domain" description="EGF-like" evidence="3">
    <location>
        <begin position="229"/>
        <end position="270"/>
    </location>
</feature>
<comment type="caution">
    <text evidence="2">Lacks conserved residue(s) required for the propagation of feature annotation.</text>
</comment>
<reference evidence="4" key="1">
    <citation type="submission" date="2021-02" db="EMBL/GenBank/DDBJ databases">
        <authorList>
            <person name="Nowell W R."/>
        </authorList>
    </citation>
    <scope>NUCLEOTIDE SEQUENCE</scope>
</reference>
<dbReference type="EMBL" id="CAJNON010000108">
    <property type="protein sequence ID" value="CAF0977515.1"/>
    <property type="molecule type" value="Genomic_DNA"/>
</dbReference>
<evidence type="ECO:0000256" key="1">
    <source>
        <dbReference type="ARBA" id="ARBA00023157"/>
    </source>
</evidence>
<dbReference type="PROSITE" id="PS00022">
    <property type="entry name" value="EGF_1"/>
    <property type="match status" value="1"/>
</dbReference>
<gene>
    <name evidence="4" type="ORF">VCS650_LOCUS13481</name>
</gene>
<dbReference type="Proteomes" id="UP000663891">
    <property type="component" value="Unassembled WGS sequence"/>
</dbReference>
<dbReference type="Gene3D" id="2.10.25.10">
    <property type="entry name" value="Laminin"/>
    <property type="match status" value="1"/>
</dbReference>
<dbReference type="PROSITE" id="PS50026">
    <property type="entry name" value="EGF_3"/>
    <property type="match status" value="1"/>
</dbReference>
<accession>A0A814FB12</accession>
<keyword evidence="2" id="KW-0245">EGF-like domain</keyword>
<sequence>MQSFCQKGAIFPYPFNGMIVPWLRHYYQWNRTWTDPTPDGFGMYGSIKCRGYRIASKKLLGLPYGSSVVAVRKIESIFCLASRLPEDTLTETESALQYPVNCWNDARTFNNRSYGFYDICKGLHECISQYRITDGHQDCGDAKDENSEVVKPTNYCFNLRKHRFQCSVVEMNCLATSSLGKTISYCQNKNDMFVADSICRPGQRGLIKNSDNPLCICSLDHFGPSCHIRNEACKSDPCGMNGTCHLTYDPSGDKPIVCQCSKQFYGDRCQYEKVVVGIDVNMTLAPSVSVVQFYDLDQLSWSIIKLLHQMITIGLPLTIRYYHDQEKAPFLSLLKTYEGFSDPQYYVLYVQWDRELINLTSTPRLCPNAMSLLPRSKLFAF</sequence>
<feature type="disulfide bond" evidence="2">
    <location>
        <begin position="260"/>
        <end position="269"/>
    </location>
</feature>